<dbReference type="Proteomes" id="UP001294412">
    <property type="component" value="Unassembled WGS sequence"/>
</dbReference>
<dbReference type="RefSeq" id="WP_322186337.1">
    <property type="nucleotide sequence ID" value="NZ_JAXLPB010000002.1"/>
</dbReference>
<accession>A0ABU5I0G3</accession>
<dbReference type="SUPFAM" id="SSF53335">
    <property type="entry name" value="S-adenosyl-L-methionine-dependent methyltransferases"/>
    <property type="match status" value="1"/>
</dbReference>
<comment type="caution">
    <text evidence="2">The sequence shown here is derived from an EMBL/GenBank/DDBJ whole genome shotgun (WGS) entry which is preliminary data.</text>
</comment>
<dbReference type="InterPro" id="IPR029063">
    <property type="entry name" value="SAM-dependent_MTases_sf"/>
</dbReference>
<keyword evidence="2" id="KW-0808">Transferase</keyword>
<gene>
    <name evidence="2" type="ORF">U0C82_06895</name>
</gene>
<dbReference type="GO" id="GO:0008168">
    <property type="term" value="F:methyltransferase activity"/>
    <property type="evidence" value="ECO:0007669"/>
    <property type="project" value="UniProtKB-KW"/>
</dbReference>
<name>A0ABU5I0G3_9HYPH</name>
<evidence type="ECO:0000256" key="1">
    <source>
        <dbReference type="SAM" id="MobiDB-lite"/>
    </source>
</evidence>
<protein>
    <submittedName>
        <fullName evidence="2">Methyltransferase domain-containing protein</fullName>
    </submittedName>
</protein>
<evidence type="ECO:0000313" key="2">
    <source>
        <dbReference type="EMBL" id="MDY8108870.1"/>
    </source>
</evidence>
<dbReference type="Pfam" id="PF13489">
    <property type="entry name" value="Methyltransf_23"/>
    <property type="match status" value="1"/>
</dbReference>
<feature type="region of interest" description="Disordered" evidence="1">
    <location>
        <begin position="1"/>
        <end position="21"/>
    </location>
</feature>
<evidence type="ECO:0000313" key="3">
    <source>
        <dbReference type="Proteomes" id="UP001294412"/>
    </source>
</evidence>
<sequence length="303" mass="34248">MNDRPSSHASHVTTEDPFEPVFNPDVYRRQEGFHALDDASLERHFHAHGIAEGRLGADNSLRENFVSLASVYDTILEIGPFCNPLITDPKVRYFDVLDSAALEARAKEVGYPIVEIPKIDYVSPSGDLSIVDETFDLVISSHCVEHQPDLIGHLNAVAEILADGGHYFLLIPNKKYCFDYFIDQSRLEEICSAHADRRRTHSLASVIEHRALITHNDCARHWVGDHADGDYFTGRTEAIRKAIEEYDTSDGAYIDVHAWQFTPQSFELIIAMLKELSLISLEPVRVYNTPRGRNEFTAILAKR</sequence>
<keyword evidence="3" id="KW-1185">Reference proteome</keyword>
<keyword evidence="2" id="KW-0489">Methyltransferase</keyword>
<dbReference type="Gene3D" id="3.40.50.150">
    <property type="entry name" value="Vaccinia Virus protein VP39"/>
    <property type="match status" value="1"/>
</dbReference>
<dbReference type="GO" id="GO:0032259">
    <property type="term" value="P:methylation"/>
    <property type="evidence" value="ECO:0007669"/>
    <property type="project" value="UniProtKB-KW"/>
</dbReference>
<proteinExistence type="predicted"/>
<reference evidence="2 3" key="1">
    <citation type="submission" date="2023-12" db="EMBL/GenBank/DDBJ databases">
        <title>Description of Novel Strain Fulvimarina sp. 2208YS6-2-32 isolated from Uroteuthis (Photololigo) edulis.</title>
        <authorList>
            <person name="Park J.-S."/>
        </authorList>
    </citation>
    <scope>NUCLEOTIDE SEQUENCE [LARGE SCALE GENOMIC DNA]</scope>
    <source>
        <strain evidence="2 3">2208YS6-2-32</strain>
    </source>
</reference>
<dbReference type="EMBL" id="JAXLPB010000002">
    <property type="protein sequence ID" value="MDY8108870.1"/>
    <property type="molecule type" value="Genomic_DNA"/>
</dbReference>
<organism evidence="2 3">
    <name type="scientific">Fulvimarina uroteuthidis</name>
    <dbReference type="NCBI Taxonomy" id="3098149"/>
    <lineage>
        <taxon>Bacteria</taxon>
        <taxon>Pseudomonadati</taxon>
        <taxon>Pseudomonadota</taxon>
        <taxon>Alphaproteobacteria</taxon>
        <taxon>Hyphomicrobiales</taxon>
        <taxon>Aurantimonadaceae</taxon>
        <taxon>Fulvimarina</taxon>
    </lineage>
</organism>